<feature type="domain" description="ZZ-type" evidence="6">
    <location>
        <begin position="688"/>
        <end position="749"/>
    </location>
</feature>
<dbReference type="SUPFAM" id="SSF57850">
    <property type="entry name" value="RING/U-box"/>
    <property type="match status" value="4"/>
</dbReference>
<feature type="domain" description="ZZ-type" evidence="6">
    <location>
        <begin position="614"/>
        <end position="667"/>
    </location>
</feature>
<dbReference type="SUPFAM" id="SSF54277">
    <property type="entry name" value="CAD &amp; PB1 domains"/>
    <property type="match status" value="1"/>
</dbReference>
<dbReference type="GO" id="GO:0016235">
    <property type="term" value="C:aggresome"/>
    <property type="evidence" value="ECO:0007669"/>
    <property type="project" value="TreeGrafter"/>
</dbReference>
<evidence type="ECO:0000256" key="5">
    <source>
        <dbReference type="SAM" id="MobiDB-lite"/>
    </source>
</evidence>
<dbReference type="RefSeq" id="XP_002910891.1">
    <property type="nucleotide sequence ID" value="XM_002910845.1"/>
</dbReference>
<dbReference type="PANTHER" id="PTHR15090:SF0">
    <property type="entry name" value="SEQUESTOSOME-1"/>
    <property type="match status" value="1"/>
</dbReference>
<dbReference type="AlphaFoldDB" id="D6RNX3"/>
<dbReference type="VEuPathDB" id="FungiDB:CC1G_14868"/>
<feature type="compositionally biased region" description="Polar residues" evidence="5">
    <location>
        <begin position="158"/>
        <end position="172"/>
    </location>
</feature>
<feature type="compositionally biased region" description="Low complexity" evidence="5">
    <location>
        <begin position="468"/>
        <end position="489"/>
    </location>
</feature>
<feature type="region of interest" description="Disordered" evidence="5">
    <location>
        <begin position="467"/>
        <end position="526"/>
    </location>
</feature>
<evidence type="ECO:0000259" key="6">
    <source>
        <dbReference type="PROSITE" id="PS50135"/>
    </source>
</evidence>
<dbReference type="Pfam" id="PF00569">
    <property type="entry name" value="ZZ"/>
    <property type="match status" value="2"/>
</dbReference>
<evidence type="ECO:0000256" key="1">
    <source>
        <dbReference type="ARBA" id="ARBA00022723"/>
    </source>
</evidence>
<dbReference type="STRING" id="240176.D6RNX3"/>
<comment type="caution">
    <text evidence="7">The sequence shown here is derived from an EMBL/GenBank/DDBJ whole genome shotgun (WGS) entry which is preliminary data.</text>
</comment>
<evidence type="ECO:0000313" key="7">
    <source>
        <dbReference type="EMBL" id="EFI27397.1"/>
    </source>
</evidence>
<dbReference type="GO" id="GO:0008270">
    <property type="term" value="F:zinc ion binding"/>
    <property type="evidence" value="ECO:0007669"/>
    <property type="project" value="UniProtKB-KW"/>
</dbReference>
<feature type="compositionally biased region" description="Low complexity" evidence="5">
    <location>
        <begin position="382"/>
        <end position="393"/>
    </location>
</feature>
<dbReference type="SMART" id="SM00291">
    <property type="entry name" value="ZnF_ZZ"/>
    <property type="match status" value="4"/>
</dbReference>
<dbReference type="InterPro" id="IPR000433">
    <property type="entry name" value="Znf_ZZ"/>
</dbReference>
<dbReference type="GeneID" id="9378433"/>
<keyword evidence="3" id="KW-0862">Zinc</keyword>
<dbReference type="Proteomes" id="UP000001861">
    <property type="component" value="Unassembled WGS sequence"/>
</dbReference>
<feature type="compositionally biased region" description="Polar residues" evidence="5">
    <location>
        <begin position="500"/>
        <end position="526"/>
    </location>
</feature>
<dbReference type="CDD" id="cd02340">
    <property type="entry name" value="ZZ_NBR1_like"/>
    <property type="match status" value="1"/>
</dbReference>
<dbReference type="OrthoDB" id="661148at2759"/>
<dbReference type="GO" id="GO:0070530">
    <property type="term" value="F:K63-linked polyubiquitin modification-dependent protein binding"/>
    <property type="evidence" value="ECO:0007669"/>
    <property type="project" value="TreeGrafter"/>
</dbReference>
<dbReference type="PROSITE" id="PS50135">
    <property type="entry name" value="ZF_ZZ_2"/>
    <property type="match status" value="2"/>
</dbReference>
<dbReference type="GO" id="GO:0007032">
    <property type="term" value="P:endosome organization"/>
    <property type="evidence" value="ECO:0007669"/>
    <property type="project" value="TreeGrafter"/>
</dbReference>
<sequence length="902" mass="99260">MSLSDLPDRPLVVKCTFDKANKKITFNSARNCSFNVLKEKVEKCFSLRSSIISWRDDDGETSQIVSDPDLAEAVQYFCSGDDSAPLSSAASILSGRSFGSRKITLRVTITVDYDGPSLSDTSSLASLEEYRGYSGKHSEYSVIGRSEASFDLEDDAVTVSSRDPTGSVASHSRFQRPLRQDPKSSPTIAYHSKTNDVDSDWQLSLSDISSARDYPSTSHDSIAPSDADLASARDRYPADPSAVFARLKLQEELGDDSDWESIRGEDRGARWLREQKERAIRTRLGALPEPSISESGSFDDLSGDLSLERNDSGRYYYTYNASASGSQTHASTDEDGFHPVSEADEVLSLANGKHPMKPRPTSRHLNWLVEQRIETEEHRKLQSSASQSSLAQSPPTISPYLDDNLRLYAHLTSPPPEILTDCSMCGTLIDSIRYVCSICGEKPPATVRNQRNALQNQQQTDRSIYTYPPQQHHSHLGSSPQSSSSSSSQVYIGSAETVYANPNNKNLTPPSASGNPFGSSSTLSSRTYINPPKEGYELCHQCFQEHGIHHAVEATLSNSPSWSSSSSVSSPGGTLPVDPSTWRRTAPKKGELRHAFFEKCWGDFGWEDIAQDEEVVSKCKTCSAVTTWQRYKCAACPDFHLCRACYSQVHDIHPRDAFILVPDAPTKTTELDVTSGSHIDATEDSLEHPGVTCAHCLLPIVGARFHCAICDSVDICSNCEAAGLPGNLDAAERGHNSSHILIKSIRGVRYQCAHCPSLPSAYNLCATCEAKSWAIHDPMHIFFKVPRPTDSNALESTSPFLPPLYQYPAGPSNPSRVDDPRAYLRSLYHKFAVCDRCMSPIEGEWFRCANCSIDLCTHCETVDTHADGHVFIVIKSIIDLQSFKSFTNPDNPTPIVLSPVYL</sequence>
<feature type="compositionally biased region" description="Low complexity" evidence="5">
    <location>
        <begin position="561"/>
        <end position="570"/>
    </location>
</feature>
<dbReference type="PANTHER" id="PTHR15090">
    <property type="entry name" value="SEQUESTOSOME 1-RELATED"/>
    <property type="match status" value="1"/>
</dbReference>
<dbReference type="GO" id="GO:0000423">
    <property type="term" value="P:mitophagy"/>
    <property type="evidence" value="ECO:0007669"/>
    <property type="project" value="TreeGrafter"/>
</dbReference>
<proteinExistence type="predicted"/>
<accession>D6RNX3</accession>
<dbReference type="GO" id="GO:0005080">
    <property type="term" value="F:protein kinase C binding"/>
    <property type="evidence" value="ECO:0007669"/>
    <property type="project" value="TreeGrafter"/>
</dbReference>
<feature type="region of interest" description="Disordered" evidence="5">
    <location>
        <begin position="212"/>
        <end position="234"/>
    </location>
</feature>
<name>D6RNX3_COPC7</name>
<gene>
    <name evidence="7" type="ORF">CC1G_14868</name>
</gene>
<dbReference type="OMA" id="CYSQVHE"/>
<keyword evidence="2 4" id="KW-0863">Zinc-finger</keyword>
<dbReference type="PROSITE" id="PS01357">
    <property type="entry name" value="ZF_ZZ_1"/>
    <property type="match status" value="2"/>
</dbReference>
<feature type="region of interest" description="Disordered" evidence="5">
    <location>
        <begin position="158"/>
        <end position="193"/>
    </location>
</feature>
<dbReference type="Pfam" id="PF00564">
    <property type="entry name" value="PB1"/>
    <property type="match status" value="1"/>
</dbReference>
<keyword evidence="8" id="KW-1185">Reference proteome</keyword>
<dbReference type="CDD" id="cd02249">
    <property type="entry name" value="ZZ"/>
    <property type="match status" value="1"/>
</dbReference>
<evidence type="ECO:0000313" key="8">
    <source>
        <dbReference type="Proteomes" id="UP000001861"/>
    </source>
</evidence>
<dbReference type="KEGG" id="cci:CC1G_14868"/>
<feature type="region of interest" description="Disordered" evidence="5">
    <location>
        <begin position="378"/>
        <end position="397"/>
    </location>
</feature>
<protein>
    <recommendedName>
        <fullName evidence="6">ZZ-type domain-containing protein</fullName>
    </recommendedName>
</protein>
<dbReference type="EMBL" id="AACS02000007">
    <property type="protein sequence ID" value="EFI27397.1"/>
    <property type="molecule type" value="Genomic_DNA"/>
</dbReference>
<dbReference type="InParanoid" id="D6RNX3"/>
<feature type="region of interest" description="Disordered" evidence="5">
    <location>
        <begin position="561"/>
        <end position="584"/>
    </location>
</feature>
<dbReference type="InterPro" id="IPR052260">
    <property type="entry name" value="Autophagy_Rcpt_SigReg"/>
</dbReference>
<dbReference type="GO" id="GO:0035973">
    <property type="term" value="P:aggrephagy"/>
    <property type="evidence" value="ECO:0007669"/>
    <property type="project" value="TreeGrafter"/>
</dbReference>
<organism evidence="7 8">
    <name type="scientific">Coprinopsis cinerea (strain Okayama-7 / 130 / ATCC MYA-4618 / FGSC 9003)</name>
    <name type="common">Inky cap fungus</name>
    <name type="synonym">Hormographiella aspergillata</name>
    <dbReference type="NCBI Taxonomy" id="240176"/>
    <lineage>
        <taxon>Eukaryota</taxon>
        <taxon>Fungi</taxon>
        <taxon>Dikarya</taxon>
        <taxon>Basidiomycota</taxon>
        <taxon>Agaricomycotina</taxon>
        <taxon>Agaricomycetes</taxon>
        <taxon>Agaricomycetidae</taxon>
        <taxon>Agaricales</taxon>
        <taxon>Agaricineae</taxon>
        <taxon>Psathyrellaceae</taxon>
        <taxon>Coprinopsis</taxon>
    </lineage>
</organism>
<dbReference type="Gene3D" id="3.30.60.90">
    <property type="match status" value="4"/>
</dbReference>
<dbReference type="InterPro" id="IPR000270">
    <property type="entry name" value="PB1_dom"/>
</dbReference>
<keyword evidence="1" id="KW-0479">Metal-binding</keyword>
<dbReference type="HOGENOM" id="CLU_007319_0_0_1"/>
<reference evidence="7 8" key="1">
    <citation type="journal article" date="2010" name="Proc. Natl. Acad. Sci. U.S.A.">
        <title>Insights into evolution of multicellular fungi from the assembled chromosomes of the mushroom Coprinopsis cinerea (Coprinus cinereus).</title>
        <authorList>
            <person name="Stajich J.E."/>
            <person name="Wilke S.K."/>
            <person name="Ahren D."/>
            <person name="Au C.H."/>
            <person name="Birren B.W."/>
            <person name="Borodovsky M."/>
            <person name="Burns C."/>
            <person name="Canback B."/>
            <person name="Casselton L.A."/>
            <person name="Cheng C.K."/>
            <person name="Deng J."/>
            <person name="Dietrich F.S."/>
            <person name="Fargo D.C."/>
            <person name="Farman M.L."/>
            <person name="Gathman A.C."/>
            <person name="Goldberg J."/>
            <person name="Guigo R."/>
            <person name="Hoegger P.J."/>
            <person name="Hooker J.B."/>
            <person name="Huggins A."/>
            <person name="James T.Y."/>
            <person name="Kamada T."/>
            <person name="Kilaru S."/>
            <person name="Kodira C."/>
            <person name="Kues U."/>
            <person name="Kupfer D."/>
            <person name="Kwan H.S."/>
            <person name="Lomsadze A."/>
            <person name="Li W."/>
            <person name="Lilly W.W."/>
            <person name="Ma L.J."/>
            <person name="Mackey A.J."/>
            <person name="Manning G."/>
            <person name="Martin F."/>
            <person name="Muraguchi H."/>
            <person name="Natvig D.O."/>
            <person name="Palmerini H."/>
            <person name="Ramesh M.A."/>
            <person name="Rehmeyer C.J."/>
            <person name="Roe B.A."/>
            <person name="Shenoy N."/>
            <person name="Stanke M."/>
            <person name="Ter-Hovhannisyan V."/>
            <person name="Tunlid A."/>
            <person name="Velagapudi R."/>
            <person name="Vision T.J."/>
            <person name="Zeng Q."/>
            <person name="Zolan M.E."/>
            <person name="Pukkila P.J."/>
        </authorList>
    </citation>
    <scope>NUCLEOTIDE SEQUENCE [LARGE SCALE GENOMIC DNA]</scope>
    <source>
        <strain evidence="8">Okayama-7 / 130 / ATCC MYA-4618 / FGSC 9003</strain>
    </source>
</reference>
<evidence type="ECO:0000256" key="4">
    <source>
        <dbReference type="PROSITE-ProRule" id="PRU00228"/>
    </source>
</evidence>
<evidence type="ECO:0000256" key="2">
    <source>
        <dbReference type="ARBA" id="ARBA00022771"/>
    </source>
</evidence>
<dbReference type="Gene3D" id="3.10.20.90">
    <property type="entry name" value="Phosphatidylinositol 3-kinase Catalytic Subunit, Chain A, domain 1"/>
    <property type="match status" value="1"/>
</dbReference>
<evidence type="ECO:0000256" key="3">
    <source>
        <dbReference type="ARBA" id="ARBA00022833"/>
    </source>
</evidence>
<dbReference type="GO" id="GO:0044753">
    <property type="term" value="C:amphisome"/>
    <property type="evidence" value="ECO:0007669"/>
    <property type="project" value="TreeGrafter"/>
</dbReference>
<dbReference type="InterPro" id="IPR043145">
    <property type="entry name" value="Znf_ZZ_sf"/>
</dbReference>
<dbReference type="CDD" id="cd06398">
    <property type="entry name" value="PB1_Joka2"/>
    <property type="match status" value="1"/>
</dbReference>
<dbReference type="eggNOG" id="KOG4582">
    <property type="taxonomic scope" value="Eukaryota"/>
</dbReference>